<accession>A0A7J6X6M4</accession>
<dbReference type="AlphaFoldDB" id="A0A7J6X6M4"/>
<dbReference type="OrthoDB" id="1933021at2759"/>
<proteinExistence type="predicted"/>
<evidence type="ECO:0000313" key="1">
    <source>
        <dbReference type="EMBL" id="KAF5204022.1"/>
    </source>
</evidence>
<dbReference type="EMBL" id="JABWDY010005954">
    <property type="protein sequence ID" value="KAF5204022.1"/>
    <property type="molecule type" value="Genomic_DNA"/>
</dbReference>
<dbReference type="InterPro" id="IPR046960">
    <property type="entry name" value="PPR_At4g14850-like_plant"/>
</dbReference>
<gene>
    <name evidence="1" type="ORF">FRX31_006391</name>
</gene>
<dbReference type="Proteomes" id="UP000554482">
    <property type="component" value="Unassembled WGS sequence"/>
</dbReference>
<name>A0A7J6X6M4_THATH</name>
<reference evidence="1 2" key="1">
    <citation type="submission" date="2020-06" db="EMBL/GenBank/DDBJ databases">
        <title>Transcriptomic and genomic resources for Thalictrum thalictroides and T. hernandezii: Facilitating candidate gene discovery in an emerging model plant lineage.</title>
        <authorList>
            <person name="Arias T."/>
            <person name="Riano-Pachon D.M."/>
            <person name="Di Stilio V.S."/>
        </authorList>
    </citation>
    <scope>NUCLEOTIDE SEQUENCE [LARGE SCALE GENOMIC DNA]</scope>
    <source>
        <strain evidence="2">cv. WT478/WT964</strain>
        <tissue evidence="1">Leaves</tissue>
    </source>
</reference>
<organism evidence="1 2">
    <name type="scientific">Thalictrum thalictroides</name>
    <name type="common">Rue-anemone</name>
    <name type="synonym">Anemone thalictroides</name>
    <dbReference type="NCBI Taxonomy" id="46969"/>
    <lineage>
        <taxon>Eukaryota</taxon>
        <taxon>Viridiplantae</taxon>
        <taxon>Streptophyta</taxon>
        <taxon>Embryophyta</taxon>
        <taxon>Tracheophyta</taxon>
        <taxon>Spermatophyta</taxon>
        <taxon>Magnoliopsida</taxon>
        <taxon>Ranunculales</taxon>
        <taxon>Ranunculaceae</taxon>
        <taxon>Thalictroideae</taxon>
        <taxon>Thalictrum</taxon>
    </lineage>
</organism>
<dbReference type="GO" id="GO:0003723">
    <property type="term" value="F:RNA binding"/>
    <property type="evidence" value="ECO:0007669"/>
    <property type="project" value="InterPro"/>
</dbReference>
<sequence length="133" mass="14950">MVDLSENAIDLFTQFKVAGLKPDGQIFMGVFLACSFLCDVAGEGMLHFESMSKVYNIVPTMEHYLSVVNMLGSAGYLEEAMEFIEKMPFEPSIDVWETLLNLCWVHGNIKLGCHCAEIVNYLDSSRLTDNLEK</sequence>
<dbReference type="PANTHER" id="PTHR47926:SF388">
    <property type="entry name" value="DYW DOMAIN-CONTAINING PROTEIN"/>
    <property type="match status" value="1"/>
</dbReference>
<dbReference type="Gene3D" id="1.25.40.10">
    <property type="entry name" value="Tetratricopeptide repeat domain"/>
    <property type="match status" value="1"/>
</dbReference>
<evidence type="ECO:0000313" key="2">
    <source>
        <dbReference type="Proteomes" id="UP000554482"/>
    </source>
</evidence>
<keyword evidence="2" id="KW-1185">Reference proteome</keyword>
<dbReference type="GO" id="GO:0009451">
    <property type="term" value="P:RNA modification"/>
    <property type="evidence" value="ECO:0007669"/>
    <property type="project" value="InterPro"/>
</dbReference>
<dbReference type="PANTHER" id="PTHR47926">
    <property type="entry name" value="PENTATRICOPEPTIDE REPEAT-CONTAINING PROTEIN"/>
    <property type="match status" value="1"/>
</dbReference>
<feature type="non-terminal residue" evidence="1">
    <location>
        <position position="133"/>
    </location>
</feature>
<comment type="caution">
    <text evidence="1">The sequence shown here is derived from an EMBL/GenBank/DDBJ whole genome shotgun (WGS) entry which is preliminary data.</text>
</comment>
<protein>
    <submittedName>
        <fullName evidence="1">Pentatricopeptide repeat-containing protein</fullName>
    </submittedName>
</protein>
<dbReference type="InterPro" id="IPR011990">
    <property type="entry name" value="TPR-like_helical_dom_sf"/>
</dbReference>